<dbReference type="PROSITE" id="PS50181">
    <property type="entry name" value="FBOX"/>
    <property type="match status" value="1"/>
</dbReference>
<sequence>MEQGSDGEEAAGEDRLSALPDDVLVIILLRLRTPDAARTSLLARRWRRVWRLLPELTFPFFPEPRGFRDALDASAVPLRYLFVGGVHGASAASVADWLPAAARRVAGKLTVVDMGRGRSGNGYGGGVRGAIELPCFEKATSISLDLRSLSLSVPPAGVFTRLTELFLRGVRFHGPCELGKAVSSPRCPCLQKLTVQDARELHNLAIHSDSLKVVLLEELRGLRQLTVTAPVLEELSVVQCFFYDRTQQPVANISVPQLKSLRWVDAYDPSSVHLDKVDQLKSLRTIFLVYGLESFNRACLVLMSRFKVVESVTLALAYPLEINNGHYMMEELTILPEITSLYLILRAKGHSFGACSFHILRICPGIKRLIMDLSDRFILKAQAECAQDCICGQPPNWKTEVLMLNCLREVEIQEFRGSEHEVDFLKRLFSWATALKRMAVTFNRSVTESMVKELCQRLRTFSRPEICMEFYVYREMVKVLYASEG</sequence>
<accession>A0ABC9GDC1</accession>
<dbReference type="InterPro" id="IPR001810">
    <property type="entry name" value="F-box_dom"/>
</dbReference>
<dbReference type="Proteomes" id="UP001497457">
    <property type="component" value="Chromosome 8b"/>
</dbReference>
<reference evidence="2" key="1">
    <citation type="submission" date="2024-10" db="EMBL/GenBank/DDBJ databases">
        <authorList>
            <person name="Ryan C."/>
        </authorList>
    </citation>
    <scope>NUCLEOTIDE SEQUENCE [LARGE SCALE GENOMIC DNA]</scope>
</reference>
<evidence type="ECO:0000313" key="3">
    <source>
        <dbReference type="Proteomes" id="UP001497457"/>
    </source>
</evidence>
<dbReference type="SUPFAM" id="SSF52047">
    <property type="entry name" value="RNI-like"/>
    <property type="match status" value="1"/>
</dbReference>
<dbReference type="Pfam" id="PF00646">
    <property type="entry name" value="F-box"/>
    <property type="match status" value="1"/>
</dbReference>
<gene>
    <name evidence="2" type="ORF">URODEC1_LOCUS114654</name>
</gene>
<dbReference type="PANTHER" id="PTHR34709:SF61">
    <property type="entry name" value="OS07G0229100 PROTEIN"/>
    <property type="match status" value="1"/>
</dbReference>
<evidence type="ECO:0000313" key="2">
    <source>
        <dbReference type="EMBL" id="CAL5091955.1"/>
    </source>
</evidence>
<dbReference type="Pfam" id="PF24758">
    <property type="entry name" value="LRR_At5g56370"/>
    <property type="match status" value="1"/>
</dbReference>
<keyword evidence="3" id="KW-1185">Reference proteome</keyword>
<evidence type="ECO:0000259" key="1">
    <source>
        <dbReference type="PROSITE" id="PS50181"/>
    </source>
</evidence>
<protein>
    <recommendedName>
        <fullName evidence="1">F-box domain-containing protein</fullName>
    </recommendedName>
</protein>
<dbReference type="InterPro" id="IPR055411">
    <property type="entry name" value="LRR_FXL15/At3g58940/PEG3-like"/>
</dbReference>
<dbReference type="SUPFAM" id="SSF81383">
    <property type="entry name" value="F-box domain"/>
    <property type="match status" value="1"/>
</dbReference>
<dbReference type="EMBL" id="OZ075118">
    <property type="protein sequence ID" value="CAL5091955.1"/>
    <property type="molecule type" value="Genomic_DNA"/>
</dbReference>
<dbReference type="InterPro" id="IPR036047">
    <property type="entry name" value="F-box-like_dom_sf"/>
</dbReference>
<dbReference type="AlphaFoldDB" id="A0ABC9GDC1"/>
<feature type="domain" description="F-box" evidence="1">
    <location>
        <begin position="13"/>
        <end position="49"/>
    </location>
</feature>
<dbReference type="InterPro" id="IPR055312">
    <property type="entry name" value="FBL15-like"/>
</dbReference>
<proteinExistence type="predicted"/>
<name>A0ABC9GDC1_9POAL</name>
<dbReference type="Gene3D" id="1.20.1280.50">
    <property type="match status" value="1"/>
</dbReference>
<dbReference type="PANTHER" id="PTHR34709">
    <property type="entry name" value="OS10G0396666 PROTEIN"/>
    <property type="match status" value="1"/>
</dbReference>
<organism evidence="2 3">
    <name type="scientific">Urochloa decumbens</name>
    <dbReference type="NCBI Taxonomy" id="240449"/>
    <lineage>
        <taxon>Eukaryota</taxon>
        <taxon>Viridiplantae</taxon>
        <taxon>Streptophyta</taxon>
        <taxon>Embryophyta</taxon>
        <taxon>Tracheophyta</taxon>
        <taxon>Spermatophyta</taxon>
        <taxon>Magnoliopsida</taxon>
        <taxon>Liliopsida</taxon>
        <taxon>Poales</taxon>
        <taxon>Poaceae</taxon>
        <taxon>PACMAD clade</taxon>
        <taxon>Panicoideae</taxon>
        <taxon>Panicodae</taxon>
        <taxon>Paniceae</taxon>
        <taxon>Melinidinae</taxon>
        <taxon>Urochloa</taxon>
    </lineage>
</organism>